<evidence type="ECO:0000256" key="1">
    <source>
        <dbReference type="ARBA" id="ARBA00022723"/>
    </source>
</evidence>
<accession>A0AAE4B4T6</accession>
<keyword evidence="2" id="KW-0863">Zinc-finger</keyword>
<name>A0AAE4B4T6_9RHOB</name>
<feature type="zinc finger region" description="dksA C4-type" evidence="4">
    <location>
        <begin position="79"/>
        <end position="103"/>
    </location>
</feature>
<dbReference type="Proteomes" id="UP001226762">
    <property type="component" value="Unassembled WGS sequence"/>
</dbReference>
<evidence type="ECO:0000259" key="7">
    <source>
        <dbReference type="Pfam" id="PF21173"/>
    </source>
</evidence>
<dbReference type="Pfam" id="PF01258">
    <property type="entry name" value="zf-dskA_traR"/>
    <property type="match status" value="1"/>
</dbReference>
<sequence>MTSIKKRRAQLLKRLSELDERLHDIEEEFDGHQSKDWEEMATERENDEVLEGLGVAGREEITRIRAALQRIREGEYGFCMKCGEEISEARLDVLPDTPFCKTCAASL</sequence>
<evidence type="ECO:0000256" key="4">
    <source>
        <dbReference type="PROSITE-ProRule" id="PRU00510"/>
    </source>
</evidence>
<keyword evidence="9" id="KW-1185">Reference proteome</keyword>
<evidence type="ECO:0000313" key="8">
    <source>
        <dbReference type="EMBL" id="MDQ2091383.1"/>
    </source>
</evidence>
<dbReference type="RefSeq" id="WP_306736672.1">
    <property type="nucleotide sequence ID" value="NZ_JANHAX010000005.1"/>
</dbReference>
<dbReference type="InterPro" id="IPR000962">
    <property type="entry name" value="Znf_DskA_TraR"/>
</dbReference>
<keyword evidence="3" id="KW-0862">Zinc</keyword>
<feature type="domain" description="Zinc finger DksA/TraR C4-type" evidence="6">
    <location>
        <begin position="74"/>
        <end position="105"/>
    </location>
</feature>
<dbReference type="InterPro" id="IPR048487">
    <property type="entry name" value="DksA-like_N"/>
</dbReference>
<reference evidence="8" key="2">
    <citation type="submission" date="2023-02" db="EMBL/GenBank/DDBJ databases">
        <title>'Rhodoalgimonas zhirmunskyi' gen. nov., isolated from a red alga.</title>
        <authorList>
            <person name="Nedashkovskaya O.I."/>
            <person name="Otstavnykh N.Y."/>
            <person name="Bystritskaya E.P."/>
            <person name="Balabanova L.A."/>
            <person name="Isaeva M.P."/>
        </authorList>
    </citation>
    <scope>NUCLEOTIDE SEQUENCE</scope>
    <source>
        <strain evidence="8">KCTC 52189</strain>
    </source>
</reference>
<proteinExistence type="predicted"/>
<gene>
    <name evidence="8" type="ORF">NO357_15900</name>
</gene>
<organism evidence="8 9">
    <name type="scientific">Marimonas arenosa</name>
    <dbReference type="NCBI Taxonomy" id="1795305"/>
    <lineage>
        <taxon>Bacteria</taxon>
        <taxon>Pseudomonadati</taxon>
        <taxon>Pseudomonadota</taxon>
        <taxon>Alphaproteobacteria</taxon>
        <taxon>Rhodobacterales</taxon>
        <taxon>Paracoccaceae</taxon>
        <taxon>Marimonas</taxon>
    </lineage>
</organism>
<feature type="coiled-coil region" evidence="5">
    <location>
        <begin position="1"/>
        <end position="35"/>
    </location>
</feature>
<evidence type="ECO:0000256" key="3">
    <source>
        <dbReference type="ARBA" id="ARBA00022833"/>
    </source>
</evidence>
<dbReference type="Pfam" id="PF21173">
    <property type="entry name" value="DksA-like_N"/>
    <property type="match status" value="1"/>
</dbReference>
<feature type="domain" description="DnaK suppressor protein-like N-terminal" evidence="7">
    <location>
        <begin position="9"/>
        <end position="71"/>
    </location>
</feature>
<evidence type="ECO:0000313" key="9">
    <source>
        <dbReference type="Proteomes" id="UP001226762"/>
    </source>
</evidence>
<dbReference type="GO" id="GO:0008270">
    <property type="term" value="F:zinc ion binding"/>
    <property type="evidence" value="ECO:0007669"/>
    <property type="project" value="UniProtKB-KW"/>
</dbReference>
<dbReference type="SUPFAM" id="SSF57716">
    <property type="entry name" value="Glucocorticoid receptor-like (DNA-binding domain)"/>
    <property type="match status" value="1"/>
</dbReference>
<protein>
    <submittedName>
        <fullName evidence="8">TraR/DksA C4-type zinc finger protein</fullName>
    </submittedName>
</protein>
<dbReference type="PANTHER" id="PTHR33823:SF4">
    <property type="entry name" value="GENERAL STRESS PROTEIN 16O"/>
    <property type="match status" value="1"/>
</dbReference>
<dbReference type="PROSITE" id="PS51128">
    <property type="entry name" value="ZF_DKSA_2"/>
    <property type="match status" value="1"/>
</dbReference>
<dbReference type="EMBL" id="JANHAX010000005">
    <property type="protein sequence ID" value="MDQ2091383.1"/>
    <property type="molecule type" value="Genomic_DNA"/>
</dbReference>
<keyword evidence="5" id="KW-0175">Coiled coil</keyword>
<evidence type="ECO:0000259" key="6">
    <source>
        <dbReference type="Pfam" id="PF01258"/>
    </source>
</evidence>
<keyword evidence="1" id="KW-0479">Metal-binding</keyword>
<dbReference type="AlphaFoldDB" id="A0AAE4B4T6"/>
<reference evidence="8" key="1">
    <citation type="submission" date="2022-07" db="EMBL/GenBank/DDBJ databases">
        <authorList>
            <person name="Otstavnykh N."/>
            <person name="Isaeva M."/>
            <person name="Bystritskaya E."/>
        </authorList>
    </citation>
    <scope>NUCLEOTIDE SEQUENCE</scope>
    <source>
        <strain evidence="8">KCTC 52189</strain>
    </source>
</reference>
<dbReference type="SUPFAM" id="SSF109635">
    <property type="entry name" value="DnaK suppressor protein DksA, alpha-hairpin domain"/>
    <property type="match status" value="1"/>
</dbReference>
<dbReference type="Gene3D" id="1.20.120.910">
    <property type="entry name" value="DksA, coiled-coil domain"/>
    <property type="match status" value="1"/>
</dbReference>
<evidence type="ECO:0000256" key="2">
    <source>
        <dbReference type="ARBA" id="ARBA00022771"/>
    </source>
</evidence>
<dbReference type="PANTHER" id="PTHR33823">
    <property type="entry name" value="RNA POLYMERASE-BINDING TRANSCRIPTION FACTOR DKSA-RELATED"/>
    <property type="match status" value="1"/>
</dbReference>
<comment type="caution">
    <text evidence="8">The sequence shown here is derived from an EMBL/GenBank/DDBJ whole genome shotgun (WGS) entry which is preliminary data.</text>
</comment>
<dbReference type="InterPro" id="IPR037187">
    <property type="entry name" value="DnaK_N"/>
</dbReference>
<evidence type="ECO:0000256" key="5">
    <source>
        <dbReference type="SAM" id="Coils"/>
    </source>
</evidence>